<proteinExistence type="predicted"/>
<dbReference type="CDD" id="cd00141">
    <property type="entry name" value="NT_POLXc"/>
    <property type="match status" value="1"/>
</dbReference>
<keyword evidence="8" id="KW-0808">Transferase</keyword>
<dbReference type="PANTHER" id="PTHR36928:SF1">
    <property type="entry name" value="PHOSPHATASE YCDX-RELATED"/>
    <property type="match status" value="1"/>
</dbReference>
<comment type="function">
    <text evidence="20">Repair polymerase that plays a key role in base-excision repair. During this process, the damaged base is excised by specific DNA glycosylases, the DNA backbone is nicked at the abasic site by an apurinic/apyrimidic (AP) endonuclease, and POLB removes 5'-deoxyribose-phosphate from the preincised AP site acting as a 5'-deoxyribose-phosphate lyase (5'-dRP lyase); through its DNA polymerase activity, it adds one nucleotide to the 3' end of the arising single-nucleotide gap. Conducts 'gap-filling' DNA synthesis in a stepwise distributive fashion rather than in a processive fashion as for other DNA polymerases. It is also able to cleave sugar-phosphate bonds 3' to an intact AP site, acting as an AP lyase.</text>
</comment>
<dbReference type="Pfam" id="PF02811">
    <property type="entry name" value="PHP"/>
    <property type="match status" value="1"/>
</dbReference>
<dbReference type="Gene3D" id="1.10.150.110">
    <property type="entry name" value="DNA polymerase beta, N-terminal domain-like"/>
    <property type="match status" value="1"/>
</dbReference>
<keyword evidence="12" id="KW-0832">Ubl conjugation</keyword>
<dbReference type="GO" id="GO:0140078">
    <property type="term" value="F:class I DNA-(apurinic or apyrimidinic site) endonuclease activity"/>
    <property type="evidence" value="ECO:0007669"/>
    <property type="project" value="UniProtKB-EC"/>
</dbReference>
<reference evidence="25 26" key="1">
    <citation type="journal article" date="2019" name="ISME J.">
        <title>Candidatus Macondimonas diazotrophica, a novel gammaproteobacterial genus dominating crude-oil-contaminated coastal sediments.</title>
        <authorList>
            <person name="Karthikeyan S."/>
            <person name="Konstantinidis K."/>
        </authorList>
    </citation>
    <scope>NUCLEOTIDE SEQUENCE [LARGE SCALE GENOMIC DNA]</scope>
    <source>
        <strain evidence="25 26">KTK01</strain>
    </source>
</reference>
<keyword evidence="9" id="KW-0548">Nucleotidyltransferase</keyword>
<dbReference type="InterPro" id="IPR047967">
    <property type="entry name" value="PolX_PHP"/>
</dbReference>
<dbReference type="GO" id="GO:0005829">
    <property type="term" value="C:cytosol"/>
    <property type="evidence" value="ECO:0007669"/>
    <property type="project" value="TreeGrafter"/>
</dbReference>
<keyword evidence="6" id="KW-0488">Methylation</keyword>
<dbReference type="SMART" id="SM00483">
    <property type="entry name" value="POLXc"/>
    <property type="match status" value="1"/>
</dbReference>
<dbReference type="SUPFAM" id="SSF158702">
    <property type="entry name" value="Sec63 N-terminal domain-like"/>
    <property type="match status" value="1"/>
</dbReference>
<dbReference type="Gene3D" id="1.10.150.20">
    <property type="entry name" value="5' to 3' exonuclease, C-terminal subdomain"/>
    <property type="match status" value="1"/>
</dbReference>
<dbReference type="SMART" id="SM00481">
    <property type="entry name" value="POLIIIAc"/>
    <property type="match status" value="1"/>
</dbReference>
<evidence type="ECO:0000313" key="26">
    <source>
        <dbReference type="Proteomes" id="UP000297890"/>
    </source>
</evidence>
<dbReference type="SMART" id="SM00278">
    <property type="entry name" value="HhH1"/>
    <property type="match status" value="3"/>
</dbReference>
<dbReference type="InterPro" id="IPR022311">
    <property type="entry name" value="PolX-like"/>
</dbReference>
<dbReference type="InterPro" id="IPR050243">
    <property type="entry name" value="PHP_phosphatase"/>
</dbReference>
<dbReference type="InterPro" id="IPR010996">
    <property type="entry name" value="HHH_MUS81"/>
</dbReference>
<evidence type="ECO:0000256" key="14">
    <source>
        <dbReference type="ARBA" id="ARBA00023053"/>
    </source>
</evidence>
<dbReference type="Gene3D" id="3.30.210.10">
    <property type="entry name" value="DNA polymerase, thumb domain"/>
    <property type="match status" value="1"/>
</dbReference>
<keyword evidence="7" id="KW-0237">DNA synthesis</keyword>
<dbReference type="SUPFAM" id="SSF47802">
    <property type="entry name" value="DNA polymerase beta, N-terminal domain-like"/>
    <property type="match status" value="1"/>
</dbReference>
<evidence type="ECO:0000256" key="21">
    <source>
        <dbReference type="ARBA" id="ARBA00049244"/>
    </source>
</evidence>
<feature type="domain" description="DNA-directed DNA polymerase X" evidence="24">
    <location>
        <begin position="3"/>
        <end position="316"/>
    </location>
</feature>
<sequence length="573" mass="62899">MPVHNADIAAIFEQIAELLEIQGANPFRVRAYHNAARTVSEFGREFTALIAAGQDVPHLPGIGKDLSGKIHEIATTGRCALLDRLRGELPPALTELLVIPGLGPKRVRTLHEALGVDTVAQLRAAAEAGHIRRVPGFGAKTEQRILDHLRSRPGPETRMLLPVAAQYAEALADWLRGAPQVQQLEIAGSYRRRRETVGDIDILVASDAPAPVMQRFTGYDEVRQILGQGSTRASVVLASSLQVDLRVVEPAAFGAALHYFTGSRAHNIAIRKRAQARGLKINEYGVFRGKARVAGETEESVFAAVDLPWIAPELREDRGEIAWAARAPLPRLIERADLKGDLHCHSRASDGNATLEELAAAARAAGLTYLAITEHSQRLTVAHGLDTARLLQQCEAIDALNARLDGIVLLKGIEVDILEDGQLDLSDEVLGQLDIVIGAVHSHFDLSPARQLKRLMRAMDHPHLHVLAHPGCRELGKRPPIELDWLRLVRHARRRGCFLELNAQPKRLDLTDVHARMAREEGVLVAISSDAHTVDDFNNLDYGIGQARRGWLEAADVLNTRPLDTLREVLRRG</sequence>
<accession>A0A4Z0F6U6</accession>
<evidence type="ECO:0000256" key="12">
    <source>
        <dbReference type="ARBA" id="ARBA00022843"/>
    </source>
</evidence>
<dbReference type="GO" id="GO:0004527">
    <property type="term" value="F:exonuclease activity"/>
    <property type="evidence" value="ECO:0007669"/>
    <property type="project" value="UniProtKB-KW"/>
</dbReference>
<dbReference type="GO" id="GO:0042578">
    <property type="term" value="F:phosphoric ester hydrolase activity"/>
    <property type="evidence" value="ECO:0007669"/>
    <property type="project" value="TreeGrafter"/>
</dbReference>
<dbReference type="Gene3D" id="3.20.20.140">
    <property type="entry name" value="Metal-dependent hydrolases"/>
    <property type="match status" value="1"/>
</dbReference>
<evidence type="ECO:0000256" key="2">
    <source>
        <dbReference type="ARBA" id="ARBA00004496"/>
    </source>
</evidence>
<dbReference type="GO" id="GO:0003887">
    <property type="term" value="F:DNA-directed DNA polymerase activity"/>
    <property type="evidence" value="ECO:0007669"/>
    <property type="project" value="UniProtKB-KW"/>
</dbReference>
<evidence type="ECO:0000256" key="18">
    <source>
        <dbReference type="ARBA" id="ARBA00044632"/>
    </source>
</evidence>
<evidence type="ECO:0000256" key="10">
    <source>
        <dbReference type="ARBA" id="ARBA00022705"/>
    </source>
</evidence>
<comment type="cofactor">
    <cofactor evidence="1">
        <name>Mg(2+)</name>
        <dbReference type="ChEBI" id="CHEBI:18420"/>
    </cofactor>
</comment>
<keyword evidence="25" id="KW-0540">Nuclease</keyword>
<evidence type="ECO:0000256" key="13">
    <source>
        <dbReference type="ARBA" id="ARBA00022932"/>
    </source>
</evidence>
<dbReference type="InterPro" id="IPR004013">
    <property type="entry name" value="PHP_dom"/>
</dbReference>
<dbReference type="CDD" id="cd07436">
    <property type="entry name" value="PHP_PolX"/>
    <property type="match status" value="1"/>
</dbReference>
<dbReference type="Pfam" id="PF14520">
    <property type="entry name" value="HHH_5"/>
    <property type="match status" value="1"/>
</dbReference>
<evidence type="ECO:0000313" key="25">
    <source>
        <dbReference type="EMBL" id="TFZ81928.1"/>
    </source>
</evidence>
<evidence type="ECO:0000256" key="6">
    <source>
        <dbReference type="ARBA" id="ARBA00022481"/>
    </source>
</evidence>
<dbReference type="InterPro" id="IPR002054">
    <property type="entry name" value="DNA-dir_DNA_pol_X"/>
</dbReference>
<evidence type="ECO:0000256" key="19">
    <source>
        <dbReference type="ARBA" id="ARBA00044678"/>
    </source>
</evidence>
<evidence type="ECO:0000259" key="22">
    <source>
        <dbReference type="SMART" id="SM00278"/>
    </source>
</evidence>
<dbReference type="PIRSF" id="PIRSF005047">
    <property type="entry name" value="UCP005047_YshC"/>
    <property type="match status" value="1"/>
</dbReference>
<keyword evidence="13" id="KW-0239">DNA-directed DNA polymerase</keyword>
<keyword evidence="10" id="KW-0235">DNA replication</keyword>
<evidence type="ECO:0000256" key="5">
    <source>
        <dbReference type="ARBA" id="ARBA00020020"/>
    </source>
</evidence>
<evidence type="ECO:0000256" key="20">
    <source>
        <dbReference type="ARBA" id="ARBA00045548"/>
    </source>
</evidence>
<dbReference type="GO" id="GO:0006281">
    <property type="term" value="P:DNA repair"/>
    <property type="evidence" value="ECO:0007669"/>
    <property type="project" value="UniProtKB-KW"/>
</dbReference>
<dbReference type="GO" id="GO:0003677">
    <property type="term" value="F:DNA binding"/>
    <property type="evidence" value="ECO:0007669"/>
    <property type="project" value="InterPro"/>
</dbReference>
<dbReference type="InterPro" id="IPR016195">
    <property type="entry name" value="Pol/histidinol_Pase-like"/>
</dbReference>
<dbReference type="SUPFAM" id="SSF81301">
    <property type="entry name" value="Nucleotidyltransferase"/>
    <property type="match status" value="1"/>
</dbReference>
<dbReference type="EC" id="4.2.99.18" evidence="4"/>
<dbReference type="OrthoDB" id="9808747at2"/>
<keyword evidence="25" id="KW-0378">Hydrolase</keyword>
<dbReference type="Proteomes" id="UP000297890">
    <property type="component" value="Unassembled WGS sequence"/>
</dbReference>
<evidence type="ECO:0000256" key="3">
    <source>
        <dbReference type="ARBA" id="ARBA00012417"/>
    </source>
</evidence>
<protein>
    <recommendedName>
        <fullName evidence="5">DNA polymerase beta</fullName>
        <ecNumber evidence="3">2.7.7.7</ecNumber>
        <ecNumber evidence="4">4.2.99.18</ecNumber>
    </recommendedName>
    <alternativeName>
        <fullName evidence="16">5'-deoxyribose-phosphate lyase</fullName>
    </alternativeName>
    <alternativeName>
        <fullName evidence="17">AP lyase</fullName>
    </alternativeName>
</protein>
<feature type="domain" description="Helix-hairpin-helix DNA-binding motif class 1" evidence="22">
    <location>
        <begin position="94"/>
        <end position="113"/>
    </location>
</feature>
<evidence type="ECO:0000256" key="1">
    <source>
        <dbReference type="ARBA" id="ARBA00001946"/>
    </source>
</evidence>
<gene>
    <name evidence="25" type="primary">polX</name>
    <name evidence="25" type="ORF">E4680_10720</name>
</gene>
<feature type="domain" description="Helix-hairpin-helix DNA-binding motif class 1" evidence="22">
    <location>
        <begin position="129"/>
        <end position="148"/>
    </location>
</feature>
<evidence type="ECO:0000256" key="4">
    <source>
        <dbReference type="ARBA" id="ARBA00012720"/>
    </source>
</evidence>
<keyword evidence="26" id="KW-1185">Reference proteome</keyword>
<dbReference type="SUPFAM" id="SSF89550">
    <property type="entry name" value="PHP domain-like"/>
    <property type="match status" value="1"/>
</dbReference>
<comment type="catalytic activity">
    <reaction evidence="18">
        <text>2'-deoxyribonucleotide-(2'-deoxyribose 5'-phosphate)-2'-deoxyribonucleotide-DNA = a 3'-end 2'-deoxyribonucleotide-(2,3-dehydro-2,3-deoxyribose 5'-phosphate)-DNA + a 5'-end 5'-phospho-2'-deoxyribonucleoside-DNA + H(+)</text>
        <dbReference type="Rhea" id="RHEA:66592"/>
        <dbReference type="Rhea" id="RHEA-COMP:13180"/>
        <dbReference type="Rhea" id="RHEA-COMP:16897"/>
        <dbReference type="Rhea" id="RHEA-COMP:17067"/>
        <dbReference type="ChEBI" id="CHEBI:15378"/>
        <dbReference type="ChEBI" id="CHEBI:136412"/>
        <dbReference type="ChEBI" id="CHEBI:157695"/>
        <dbReference type="ChEBI" id="CHEBI:167181"/>
        <dbReference type="EC" id="4.2.99.18"/>
    </reaction>
</comment>
<organism evidence="25 26">
    <name type="scientific">Candidatus Macondimonas diazotrophica</name>
    <dbReference type="NCBI Taxonomy" id="2305248"/>
    <lineage>
        <taxon>Bacteria</taxon>
        <taxon>Pseudomonadati</taxon>
        <taxon>Pseudomonadota</taxon>
        <taxon>Gammaproteobacteria</taxon>
        <taxon>Chromatiales</taxon>
        <taxon>Ectothiorhodospiraceae</taxon>
        <taxon>Candidatus Macondimonas</taxon>
    </lineage>
</organism>
<dbReference type="AlphaFoldDB" id="A0A4Z0F6U6"/>
<dbReference type="InterPro" id="IPR037160">
    <property type="entry name" value="DNA_Pol_thumb_sf"/>
</dbReference>
<evidence type="ECO:0000256" key="7">
    <source>
        <dbReference type="ARBA" id="ARBA00022634"/>
    </source>
</evidence>
<comment type="subcellular location">
    <subcellularLocation>
        <location evidence="2">Cytoplasm</location>
    </subcellularLocation>
</comment>
<dbReference type="NCBIfam" id="NF006375">
    <property type="entry name" value="PRK08609.1"/>
    <property type="match status" value="1"/>
</dbReference>
<feature type="domain" description="Helix-hairpin-helix DNA-binding motif class 1" evidence="22">
    <location>
        <begin position="54"/>
        <end position="73"/>
    </location>
</feature>
<evidence type="ECO:0000259" key="24">
    <source>
        <dbReference type="SMART" id="SM00483"/>
    </source>
</evidence>
<dbReference type="Gene3D" id="3.30.460.10">
    <property type="entry name" value="Beta Polymerase, domain 2"/>
    <property type="match status" value="1"/>
</dbReference>
<dbReference type="Pfam" id="PF14716">
    <property type="entry name" value="HHH_8"/>
    <property type="match status" value="1"/>
</dbReference>
<comment type="catalytic activity">
    <reaction evidence="19">
        <text>a 5'-end 2'-deoxyribose-2'-deoxyribonucleotide-DNA = (2E,4S)-4-hydroxypenten-2-al-5-phosphate + a 5'-end 5'-phospho-2'-deoxyribonucleoside-DNA + H(+)</text>
        <dbReference type="Rhea" id="RHEA:76255"/>
        <dbReference type="Rhea" id="RHEA-COMP:13180"/>
        <dbReference type="Rhea" id="RHEA-COMP:18657"/>
        <dbReference type="ChEBI" id="CHEBI:15378"/>
        <dbReference type="ChEBI" id="CHEBI:136412"/>
        <dbReference type="ChEBI" id="CHEBI:195194"/>
        <dbReference type="ChEBI" id="CHEBI:195195"/>
    </reaction>
</comment>
<comment type="caution">
    <text evidence="25">The sequence shown here is derived from an EMBL/GenBank/DDBJ whole genome shotgun (WGS) entry which is preliminary data.</text>
</comment>
<keyword evidence="15" id="KW-0234">DNA repair</keyword>
<dbReference type="InterPro" id="IPR003583">
    <property type="entry name" value="Hlx-hairpin-Hlx_DNA-bd_motif"/>
</dbReference>
<evidence type="ECO:0000256" key="11">
    <source>
        <dbReference type="ARBA" id="ARBA00022763"/>
    </source>
</evidence>
<dbReference type="InterPro" id="IPR002008">
    <property type="entry name" value="DNA_pol_X_beta-like"/>
</dbReference>
<name>A0A4Z0F6U6_9GAMM</name>
<feature type="domain" description="Polymerase/histidinol phosphatase N-terminal" evidence="23">
    <location>
        <begin position="340"/>
        <end position="419"/>
    </location>
</feature>
<dbReference type="InterPro" id="IPR043519">
    <property type="entry name" value="NT_sf"/>
</dbReference>
<dbReference type="RefSeq" id="WP_135282406.1">
    <property type="nucleotide sequence ID" value="NZ_SRIO01000014.1"/>
</dbReference>
<evidence type="ECO:0000259" key="23">
    <source>
        <dbReference type="SMART" id="SM00481"/>
    </source>
</evidence>
<evidence type="ECO:0000256" key="16">
    <source>
        <dbReference type="ARBA" id="ARBA00035717"/>
    </source>
</evidence>
<evidence type="ECO:0000256" key="15">
    <source>
        <dbReference type="ARBA" id="ARBA00023204"/>
    </source>
</evidence>
<dbReference type="EMBL" id="SRIO01000014">
    <property type="protein sequence ID" value="TFZ81928.1"/>
    <property type="molecule type" value="Genomic_DNA"/>
</dbReference>
<evidence type="ECO:0000256" key="17">
    <source>
        <dbReference type="ARBA" id="ARBA00035726"/>
    </source>
</evidence>
<dbReference type="Pfam" id="PF14791">
    <property type="entry name" value="DNA_pol_B_thumb"/>
    <property type="match status" value="1"/>
</dbReference>
<dbReference type="GO" id="GO:0008270">
    <property type="term" value="F:zinc ion binding"/>
    <property type="evidence" value="ECO:0007669"/>
    <property type="project" value="TreeGrafter"/>
</dbReference>
<dbReference type="InterPro" id="IPR027421">
    <property type="entry name" value="DNA_pol_lamdba_lyase_dom_sf"/>
</dbReference>
<evidence type="ECO:0000256" key="8">
    <source>
        <dbReference type="ARBA" id="ARBA00022679"/>
    </source>
</evidence>
<evidence type="ECO:0000256" key="9">
    <source>
        <dbReference type="ARBA" id="ARBA00022695"/>
    </source>
</evidence>
<dbReference type="PANTHER" id="PTHR36928">
    <property type="entry name" value="PHOSPHATASE YCDX-RELATED"/>
    <property type="match status" value="1"/>
</dbReference>
<keyword evidence="11" id="KW-0227">DNA damage</keyword>
<dbReference type="EC" id="2.7.7.7" evidence="3"/>
<dbReference type="InterPro" id="IPR029398">
    <property type="entry name" value="PolB_thumb"/>
</dbReference>
<comment type="catalytic activity">
    <reaction evidence="21">
        <text>DNA(n) + a 2'-deoxyribonucleoside 5'-triphosphate = DNA(n+1) + diphosphate</text>
        <dbReference type="Rhea" id="RHEA:22508"/>
        <dbReference type="Rhea" id="RHEA-COMP:17339"/>
        <dbReference type="Rhea" id="RHEA-COMP:17340"/>
        <dbReference type="ChEBI" id="CHEBI:33019"/>
        <dbReference type="ChEBI" id="CHEBI:61560"/>
        <dbReference type="ChEBI" id="CHEBI:173112"/>
        <dbReference type="EC" id="2.7.7.7"/>
    </reaction>
</comment>
<keyword evidence="25" id="KW-0269">Exonuclease</keyword>
<keyword evidence="14" id="KW-0915">Sodium</keyword>
<dbReference type="PRINTS" id="PR00870">
    <property type="entry name" value="DNAPOLXBETA"/>
</dbReference>
<dbReference type="InterPro" id="IPR003141">
    <property type="entry name" value="Pol/His_phosphatase_N"/>
</dbReference>